<proteinExistence type="predicted"/>
<protein>
    <submittedName>
        <fullName evidence="2">Uncharacterized protein</fullName>
    </submittedName>
</protein>
<name>A0A1I8FJV9_9PLAT</name>
<dbReference type="WBParaSite" id="maker-unitig_37443-snap-gene-0.1-mRNA-1">
    <property type="protein sequence ID" value="maker-unitig_37443-snap-gene-0.1-mRNA-1"/>
    <property type="gene ID" value="maker-unitig_37443-snap-gene-0.1"/>
</dbReference>
<organism evidence="1 2">
    <name type="scientific">Macrostomum lignano</name>
    <dbReference type="NCBI Taxonomy" id="282301"/>
    <lineage>
        <taxon>Eukaryota</taxon>
        <taxon>Metazoa</taxon>
        <taxon>Spiralia</taxon>
        <taxon>Lophotrochozoa</taxon>
        <taxon>Platyhelminthes</taxon>
        <taxon>Rhabditophora</taxon>
        <taxon>Macrostomorpha</taxon>
        <taxon>Macrostomida</taxon>
        <taxon>Macrostomidae</taxon>
        <taxon>Macrostomum</taxon>
    </lineage>
</organism>
<evidence type="ECO:0000313" key="2">
    <source>
        <dbReference type="WBParaSite" id="maker-unitig_37443-snap-gene-0.1-mRNA-1"/>
    </source>
</evidence>
<accession>A0A1I8FJV9</accession>
<evidence type="ECO:0000313" key="1">
    <source>
        <dbReference type="Proteomes" id="UP000095280"/>
    </source>
</evidence>
<dbReference type="AlphaFoldDB" id="A0A1I8FJV9"/>
<keyword evidence="1" id="KW-1185">Reference proteome</keyword>
<sequence>MATTTNLALLSLTVKARPMIAIDKLIPVLCAGRMANARPMEGLGLYFCADVMKDESPCDFQQFIYLKASDSSDVQRVNEEMNMRQLEMCSGACIVNDRCPRGLSYDMLKEQVPASYMLATYSAQFGGTPSACDCDRSDLMIGATGAATMLCTSLCCLASPAE</sequence>
<dbReference type="Proteomes" id="UP000095280">
    <property type="component" value="Unplaced"/>
</dbReference>
<reference evidence="2" key="1">
    <citation type="submission" date="2016-11" db="UniProtKB">
        <authorList>
            <consortium name="WormBaseParasite"/>
        </authorList>
    </citation>
    <scope>IDENTIFICATION</scope>
</reference>